<protein>
    <submittedName>
        <fullName evidence="2">Putative peptide zinc metalloprotease protein</fullName>
    </submittedName>
</protein>
<proteinExistence type="predicted"/>
<dbReference type="GO" id="GO:0005737">
    <property type="term" value="C:cytoplasm"/>
    <property type="evidence" value="ECO:0007669"/>
    <property type="project" value="TreeGrafter"/>
</dbReference>
<feature type="transmembrane region" description="Helical" evidence="1">
    <location>
        <begin position="239"/>
        <end position="258"/>
    </location>
</feature>
<evidence type="ECO:0000256" key="1">
    <source>
        <dbReference type="SAM" id="Phobius"/>
    </source>
</evidence>
<keyword evidence="2" id="KW-0378">Hydrolase</keyword>
<accession>A0A124C3Z7</accession>
<sequence length="555" mass="59090">MSSSPAGAVLLAPERLARPRLAPDVVVHEPAEPGAPWVVQRGSHQYFRLQEDLARLVRAVDGVRGHDDLAEALGAPWTRADVGSAVRTLAGAKVLDDGVPKKDRSSWFRFVPPLTLQFTLLKPDRLLARLAPLVAAAAHRGAAVAASAVAIGGLLALAFRADGLQSALGRPFEPLLYLCVIGAVLATTAVHEIGHGAVLTYHGGRPTRMGMMLFYMSPAFFCDVSDGWRLPRKEQRVRVALAGIATQTVIAGAAALATLFLGDSAARDGILVYAVVTYLSGVLNLLPFVKLDGYIALMSHLDIPHLRDRAMTDARRWLARLLAGGTGYRRELPGVRWAVPFGLLCMTFPLYIVAGAITLWSDSLQRLGALGALLVLCGIGYFLHHLARGVRRFAREARTAGGRPLRLGAVLALAAAAVAVLGQLVQVPYTVNGGYTTAEDGRITLLLPLSTDRALITSGAPVRLYRAGIATRAQTGTATVAVDGADGTDAMAPLSALIPVRSEALPTPALGLPLEIRDGRDRTPADRSGAAQLDAGSRPGWEWLYTKYVAPAWRW</sequence>
<comment type="caution">
    <text evidence="2">The sequence shown here is derived from an EMBL/GenBank/DDBJ whole genome shotgun (WGS) entry which is preliminary data.</text>
</comment>
<gene>
    <name evidence="2" type="primary">yydH</name>
    <name evidence="2" type="ORF">SsS58_03230</name>
</gene>
<keyword evidence="1" id="KW-0812">Transmembrane</keyword>
<feature type="transmembrane region" description="Helical" evidence="1">
    <location>
        <begin position="130"/>
        <end position="155"/>
    </location>
</feature>
<dbReference type="InterPro" id="IPR001193">
    <property type="entry name" value="MBTPS2"/>
</dbReference>
<reference evidence="3" key="1">
    <citation type="submission" date="2015-11" db="EMBL/GenBank/DDBJ databases">
        <authorList>
            <consortium name="Cross-ministerial Strategic Innovation Promotion Program (SIP) consortium"/>
            <person name="Tomihama T."/>
            <person name="Ikenaga M."/>
            <person name="Sakai M."/>
            <person name="Okubo T."/>
            <person name="Ikeda S."/>
        </authorList>
    </citation>
    <scope>NUCLEOTIDE SEQUENCE [LARGE SCALE GENOMIC DNA]</scope>
    <source>
        <strain evidence="3">S58</strain>
    </source>
</reference>
<keyword evidence="1" id="KW-0472">Membrane</keyword>
<dbReference type="NCBIfam" id="NF041824">
    <property type="entry name" value="daptide_HExxH"/>
    <property type="match status" value="1"/>
</dbReference>
<feature type="transmembrane region" description="Helical" evidence="1">
    <location>
        <begin position="175"/>
        <end position="201"/>
    </location>
</feature>
<dbReference type="GO" id="GO:0004222">
    <property type="term" value="F:metalloendopeptidase activity"/>
    <property type="evidence" value="ECO:0007669"/>
    <property type="project" value="InterPro"/>
</dbReference>
<dbReference type="PANTHER" id="PTHR13325:SF3">
    <property type="entry name" value="MEMBRANE-BOUND TRANSCRIPTION FACTOR SITE-2 PROTEASE"/>
    <property type="match status" value="1"/>
</dbReference>
<organism evidence="2 3">
    <name type="scientific">Streptomyces scabiei</name>
    <dbReference type="NCBI Taxonomy" id="1930"/>
    <lineage>
        <taxon>Bacteria</taxon>
        <taxon>Bacillati</taxon>
        <taxon>Actinomycetota</taxon>
        <taxon>Actinomycetes</taxon>
        <taxon>Kitasatosporales</taxon>
        <taxon>Streptomycetaceae</taxon>
        <taxon>Streptomyces</taxon>
    </lineage>
</organism>
<dbReference type="GO" id="GO:0016020">
    <property type="term" value="C:membrane"/>
    <property type="evidence" value="ECO:0007669"/>
    <property type="project" value="InterPro"/>
</dbReference>
<keyword evidence="2" id="KW-0645">Protease</keyword>
<feature type="transmembrane region" description="Helical" evidence="1">
    <location>
        <begin position="270"/>
        <end position="289"/>
    </location>
</feature>
<dbReference type="EMBL" id="BCMM01000014">
    <property type="protein sequence ID" value="GAQ62856.1"/>
    <property type="molecule type" value="Genomic_DNA"/>
</dbReference>
<reference evidence="3" key="3">
    <citation type="submission" date="2016-02" db="EMBL/GenBank/DDBJ databases">
        <title>Draft genome of pathogenic Streptomyces sp. in Japan.</title>
        <authorList>
            <person name="Tomihama T."/>
            <person name="Ikenaga M."/>
            <person name="Sakai M."/>
            <person name="Okubo T."/>
            <person name="Ikeda S."/>
        </authorList>
    </citation>
    <scope>NUCLEOTIDE SEQUENCE [LARGE SCALE GENOMIC DNA]</scope>
    <source>
        <strain evidence="3">S58</strain>
    </source>
</reference>
<dbReference type="PANTHER" id="PTHR13325">
    <property type="entry name" value="PROTEASE M50 MEMBRANE-BOUND TRANSCRIPTION FACTOR SITE 2 PROTEASE"/>
    <property type="match status" value="1"/>
</dbReference>
<dbReference type="OrthoDB" id="4640801at2"/>
<keyword evidence="1" id="KW-1133">Transmembrane helix</keyword>
<feature type="transmembrane region" description="Helical" evidence="1">
    <location>
        <begin position="337"/>
        <end position="361"/>
    </location>
</feature>
<name>A0A124C3Z7_STRSC</name>
<evidence type="ECO:0000313" key="3">
    <source>
        <dbReference type="Proteomes" id="UP000067448"/>
    </source>
</evidence>
<dbReference type="AlphaFoldDB" id="A0A124C3Z7"/>
<reference evidence="2 3" key="2">
    <citation type="journal article" date="2016" name="Genome Announc.">
        <title>Draft Genome Sequences of Streptomyces scabiei S58, Streptomyces turgidiscabies T45, and Streptomyces acidiscabies a10, the Pathogens of Potato Common Scab, Isolated in Japan.</title>
        <authorList>
            <person name="Tomihama T."/>
            <person name="Nishi Y."/>
            <person name="Sakai M."/>
            <person name="Ikenaga M."/>
            <person name="Okubo T."/>
            <person name="Ikeda S."/>
        </authorList>
    </citation>
    <scope>NUCLEOTIDE SEQUENCE [LARGE SCALE GENOMIC DNA]</scope>
    <source>
        <strain evidence="2 3">S58</strain>
    </source>
</reference>
<dbReference type="InterPro" id="IPR049694">
    <property type="entry name" value="Daptide_HExxH"/>
</dbReference>
<dbReference type="Proteomes" id="UP000067448">
    <property type="component" value="Unassembled WGS sequence"/>
</dbReference>
<dbReference type="RefSeq" id="WP_059080625.1">
    <property type="nucleotide sequence ID" value="NZ_BCMM01000014.1"/>
</dbReference>
<keyword evidence="2" id="KW-0482">Metalloprotease</keyword>
<feature type="transmembrane region" description="Helical" evidence="1">
    <location>
        <begin position="367"/>
        <end position="384"/>
    </location>
</feature>
<feature type="transmembrane region" description="Helical" evidence="1">
    <location>
        <begin position="405"/>
        <end position="425"/>
    </location>
</feature>
<evidence type="ECO:0000313" key="2">
    <source>
        <dbReference type="EMBL" id="GAQ62856.1"/>
    </source>
</evidence>
<dbReference type="GO" id="GO:0031293">
    <property type="term" value="P:membrane protein intracellular domain proteolysis"/>
    <property type="evidence" value="ECO:0007669"/>
    <property type="project" value="TreeGrafter"/>
</dbReference>